<dbReference type="Proteomes" id="UP001524502">
    <property type="component" value="Unassembled WGS sequence"/>
</dbReference>
<organism evidence="2 3">
    <name type="scientific">Anaerovorax odorimutans</name>
    <dbReference type="NCBI Taxonomy" id="109327"/>
    <lineage>
        <taxon>Bacteria</taxon>
        <taxon>Bacillati</taxon>
        <taxon>Bacillota</taxon>
        <taxon>Clostridia</taxon>
        <taxon>Peptostreptococcales</taxon>
        <taxon>Anaerovoracaceae</taxon>
        <taxon>Anaerovorax</taxon>
    </lineage>
</organism>
<feature type="non-terminal residue" evidence="2">
    <location>
        <position position="104"/>
    </location>
</feature>
<comment type="caution">
    <text evidence="2">The sequence shown here is derived from an EMBL/GenBank/DDBJ whole genome shotgun (WGS) entry which is preliminary data.</text>
</comment>
<protein>
    <submittedName>
        <fullName evidence="2">Uncharacterized protein</fullName>
    </submittedName>
</protein>
<accession>A0ABT1RS17</accession>
<feature type="compositionally biased region" description="Basic and acidic residues" evidence="1">
    <location>
        <begin position="85"/>
        <end position="94"/>
    </location>
</feature>
<reference evidence="2 3" key="1">
    <citation type="submission" date="2022-06" db="EMBL/GenBank/DDBJ databases">
        <title>Isolation of gut microbiota from human fecal samples.</title>
        <authorList>
            <person name="Pamer E.G."/>
            <person name="Barat B."/>
            <person name="Waligurski E."/>
            <person name="Medina S."/>
            <person name="Paddock L."/>
            <person name="Mostad J."/>
        </authorList>
    </citation>
    <scope>NUCLEOTIDE SEQUENCE [LARGE SCALE GENOMIC DNA]</scope>
    <source>
        <strain evidence="2 3">SL.3.17</strain>
    </source>
</reference>
<dbReference type="EMBL" id="JANFXK010000019">
    <property type="protein sequence ID" value="MCQ4637995.1"/>
    <property type="molecule type" value="Genomic_DNA"/>
</dbReference>
<proteinExistence type="predicted"/>
<dbReference type="RefSeq" id="WP_256133187.1">
    <property type="nucleotide sequence ID" value="NZ_JANFXK010000019.1"/>
</dbReference>
<feature type="region of interest" description="Disordered" evidence="1">
    <location>
        <begin position="85"/>
        <end position="104"/>
    </location>
</feature>
<sequence length="104" mass="11439">MLDLEKLLEIAENGRRKSPGPKCVIFAQADLTDGGLRVEVGASVLTKNAFEHFLGEAYTTAFDRAVKRLGRELEDFAHEIETLMDKTEQKRRASADAGTSKADA</sequence>
<keyword evidence="3" id="KW-1185">Reference proteome</keyword>
<evidence type="ECO:0000313" key="2">
    <source>
        <dbReference type="EMBL" id="MCQ4637995.1"/>
    </source>
</evidence>
<evidence type="ECO:0000313" key="3">
    <source>
        <dbReference type="Proteomes" id="UP001524502"/>
    </source>
</evidence>
<name>A0ABT1RS17_9FIRM</name>
<gene>
    <name evidence="2" type="ORF">NE619_14760</name>
</gene>
<evidence type="ECO:0000256" key="1">
    <source>
        <dbReference type="SAM" id="MobiDB-lite"/>
    </source>
</evidence>